<protein>
    <submittedName>
        <fullName evidence="1">Putative lipoprotein</fullName>
    </submittedName>
</protein>
<proteinExistence type="predicted"/>
<keyword evidence="2" id="KW-1185">Reference proteome</keyword>
<dbReference type="HOGENOM" id="CLU_1864262_0_0_12"/>
<dbReference type="Proteomes" id="UP000009222">
    <property type="component" value="Chromosome"/>
</dbReference>
<reference evidence="2" key="1">
    <citation type="submission" date="2009-12" db="EMBL/GenBank/DDBJ databases">
        <title>Complete sequence of Treponema azotonutricium strain ZAS-9.</title>
        <authorList>
            <person name="Tetu S.G."/>
            <person name="Matson E."/>
            <person name="Ren Q."/>
            <person name="Seshadri R."/>
            <person name="Elbourne L."/>
            <person name="Hassan K.A."/>
            <person name="Durkin A."/>
            <person name="Radune D."/>
            <person name="Mohamoud Y."/>
            <person name="Shay R."/>
            <person name="Jin S."/>
            <person name="Zhang X."/>
            <person name="Lucey K."/>
            <person name="Ballor N.R."/>
            <person name="Ottesen E."/>
            <person name="Rosenthal R."/>
            <person name="Allen A."/>
            <person name="Leadbetter J.R."/>
            <person name="Paulsen I.T."/>
        </authorList>
    </citation>
    <scope>NUCLEOTIDE SEQUENCE [LARGE SCALE GENOMIC DNA]</scope>
    <source>
        <strain evidence="2">ATCC BAA-888 / DSM 13862 / ZAS-9</strain>
    </source>
</reference>
<reference evidence="1 2" key="2">
    <citation type="journal article" date="2011" name="ISME J.">
        <title>RNA-seq reveals cooperative metabolic interactions between two termite-gut spirochete species in co-culture.</title>
        <authorList>
            <person name="Rosenthal A.Z."/>
            <person name="Matson E.G."/>
            <person name="Eldar A."/>
            <person name="Leadbetter J.R."/>
        </authorList>
    </citation>
    <scope>NUCLEOTIDE SEQUENCE [LARGE SCALE GENOMIC DNA]</scope>
    <source>
        <strain evidence="2">ATCC BAA-888 / DSM 13862 / ZAS-9</strain>
    </source>
</reference>
<evidence type="ECO:0000313" key="1">
    <source>
        <dbReference type="EMBL" id="AEF80228.1"/>
    </source>
</evidence>
<dbReference type="PROSITE" id="PS51257">
    <property type="entry name" value="PROKAR_LIPOPROTEIN"/>
    <property type="match status" value="1"/>
</dbReference>
<dbReference type="eggNOG" id="ENOG503298B">
    <property type="taxonomic scope" value="Bacteria"/>
</dbReference>
<dbReference type="InParanoid" id="F5Y8Q0"/>
<dbReference type="AlphaFoldDB" id="F5Y8Q0"/>
<organism evidence="1 2">
    <name type="scientific">Leadbettera azotonutricia (strain ATCC BAA-888 / DSM 13862 / ZAS-9)</name>
    <name type="common">Treponema azotonutricium</name>
    <dbReference type="NCBI Taxonomy" id="545695"/>
    <lineage>
        <taxon>Bacteria</taxon>
        <taxon>Pseudomonadati</taxon>
        <taxon>Spirochaetota</taxon>
        <taxon>Spirochaetia</taxon>
        <taxon>Spirochaetales</taxon>
        <taxon>Breznakiellaceae</taxon>
        <taxon>Leadbettera</taxon>
    </lineage>
</organism>
<dbReference type="EMBL" id="CP001841">
    <property type="protein sequence ID" value="AEF80228.1"/>
    <property type="molecule type" value="Genomic_DNA"/>
</dbReference>
<dbReference type="RefSeq" id="WP_015709844.1">
    <property type="nucleotide sequence ID" value="NC_015577.1"/>
</dbReference>
<evidence type="ECO:0000313" key="2">
    <source>
        <dbReference type="Proteomes" id="UP000009222"/>
    </source>
</evidence>
<name>F5Y8Q0_LEAAZ</name>
<dbReference type="OrthoDB" id="362608at2"/>
<accession>F5Y8Q0</accession>
<sequence length="137" mass="15773">MEFEILRLHLAAPLVFASCEGAEIQPDPFAQIEGGSESLFCFGLEPSESLKFEPDLARLLGDPETEKNTLLPAGLYMFSQMRQRLKREEILEMAAEIQKEALWQRLILEPRLYLRYLHEDGRGVTQVFRPFKEASED</sequence>
<gene>
    <name evidence="1" type="ordered locus">TREAZ_2205</name>
</gene>
<keyword evidence="1" id="KW-0449">Lipoprotein</keyword>
<dbReference type="KEGG" id="taz:TREAZ_2205"/>